<evidence type="ECO:0000256" key="5">
    <source>
        <dbReference type="ARBA" id="ARBA00022525"/>
    </source>
</evidence>
<dbReference type="InterPro" id="IPR053927">
    <property type="entry name" value="FlgK_helical"/>
</dbReference>
<dbReference type="Pfam" id="PF06429">
    <property type="entry name" value="Flg_bbr_C"/>
    <property type="match status" value="1"/>
</dbReference>
<evidence type="ECO:0000256" key="2">
    <source>
        <dbReference type="ARBA" id="ARBA00004613"/>
    </source>
</evidence>
<evidence type="ECO:0000313" key="11">
    <source>
        <dbReference type="Proteomes" id="UP001249020"/>
    </source>
</evidence>
<sequence length="713" mass="75669">MIKTADLFSIAKTGVNASNRLLNTTSNNIANINTEGYVRERTEFKSELTGGVDRGFTDRVLNQFAANQLRRDITSVGESQAFFDRAEGLDNVLASEANSISSALTRFFASVQTAADDATNITSRDSVLGEAQGLVNRINTLGDFMTVKEREVEQQIEDSVNNANALIKQIGQLNEAIQVVGNSSSVDTPSTLMNERDLAIRKLAEYMSIETRTSPNSDLGIVVNLSSGESLVLADGTFNVLALDGEPDFTSAQLQLSTGFEAPKRNTTLNVEEQKMGGALGGLFRYREQILEPAQRDLGKLSIALADTFNSTNRQGMDLDGQLGGDIFALPEFRGINYPDNSDLSLGIQGRFTPGAGGDITKTDYRIEVLTSPAGSPPTFDVQVNALNTDGTEQTDSDGNPITQTLTVTAESGTYNAIMGGIEIEFSSGAGYGVGDQFLFQPLRTAANDLSLQTTRGEDLAFAKPLRVDTNQANLGDATILQVNITNSLVDNSLTNTLASGFNGTGGIQSAADNGASVGAPAVVRFTSESDFEVLDNAVPPNVIATVTGASDLNNLLQQAKDSGTWPADFAGLEDYPGYDFSLQGRPKAGDSFDIGFNTDGFADNRNAVSLAGLQQADTVRQSVGSNGNKATFNEAYANIVGSIGAKTANGQIELEAAKVLQTQSSDWFESTSGVSLDEEAANLIQFQQSYAAAARILSTAQDLFDTILAAAR</sequence>
<dbReference type="NCBIfam" id="TIGR02492">
    <property type="entry name" value="flgK_ends"/>
    <property type="match status" value="1"/>
</dbReference>
<dbReference type="SUPFAM" id="SSF64518">
    <property type="entry name" value="Phase 1 flagellin"/>
    <property type="match status" value="1"/>
</dbReference>
<comment type="caution">
    <text evidence="10">The sequence shown here is derived from an EMBL/GenBank/DDBJ whole genome shotgun (WGS) entry which is preliminary data.</text>
</comment>
<reference evidence="10 11" key="1">
    <citation type="submission" date="2023-09" db="EMBL/GenBank/DDBJ databases">
        <authorList>
            <person name="Rey-Velasco X."/>
        </authorList>
    </citation>
    <scope>NUCLEOTIDE SEQUENCE [LARGE SCALE GENOMIC DNA]</scope>
    <source>
        <strain evidence="10 11">W409</strain>
    </source>
</reference>
<dbReference type="InterPro" id="IPR010930">
    <property type="entry name" value="Flg_bb/hook_C_dom"/>
</dbReference>
<comment type="similarity">
    <text evidence="3">Belongs to the flagella basal body rod proteins family.</text>
</comment>
<dbReference type="EMBL" id="JAVRIE010000003">
    <property type="protein sequence ID" value="MDT0582795.1"/>
    <property type="molecule type" value="Genomic_DNA"/>
</dbReference>
<dbReference type="PROSITE" id="PS00588">
    <property type="entry name" value="FLAGELLA_BB_ROD"/>
    <property type="match status" value="1"/>
</dbReference>
<protein>
    <recommendedName>
        <fullName evidence="4">Flagellar hook-associated protein 1</fullName>
    </recommendedName>
</protein>
<feature type="domain" description="Flagellar basal body rod protein N-terminal" evidence="7">
    <location>
        <begin position="11"/>
        <end position="37"/>
    </location>
</feature>
<dbReference type="Pfam" id="PF22638">
    <property type="entry name" value="FlgK_D1"/>
    <property type="match status" value="1"/>
</dbReference>
<dbReference type="GO" id="GO:0005198">
    <property type="term" value="F:structural molecule activity"/>
    <property type="evidence" value="ECO:0007669"/>
    <property type="project" value="InterPro"/>
</dbReference>
<gene>
    <name evidence="10" type="primary">flgK</name>
    <name evidence="10" type="ORF">RM544_09595</name>
</gene>
<evidence type="ECO:0000256" key="1">
    <source>
        <dbReference type="ARBA" id="ARBA00004365"/>
    </source>
</evidence>
<name>A0AAW8R4N1_9ALTE</name>
<dbReference type="GO" id="GO:0009424">
    <property type="term" value="C:bacterial-type flagellum hook"/>
    <property type="evidence" value="ECO:0007669"/>
    <property type="project" value="InterPro"/>
</dbReference>
<dbReference type="GO" id="GO:0005576">
    <property type="term" value="C:extracellular region"/>
    <property type="evidence" value="ECO:0007669"/>
    <property type="project" value="UniProtKB-SubCell"/>
</dbReference>
<evidence type="ECO:0000256" key="6">
    <source>
        <dbReference type="ARBA" id="ARBA00023143"/>
    </source>
</evidence>
<keyword evidence="11" id="KW-1185">Reference proteome</keyword>
<dbReference type="PANTHER" id="PTHR30033">
    <property type="entry name" value="FLAGELLAR HOOK-ASSOCIATED PROTEIN 1"/>
    <property type="match status" value="1"/>
</dbReference>
<keyword evidence="6" id="KW-0975">Bacterial flagellum</keyword>
<dbReference type="Pfam" id="PF00460">
    <property type="entry name" value="Flg_bb_rod"/>
    <property type="match status" value="1"/>
</dbReference>
<evidence type="ECO:0000256" key="4">
    <source>
        <dbReference type="ARBA" id="ARBA00016244"/>
    </source>
</evidence>
<evidence type="ECO:0000256" key="3">
    <source>
        <dbReference type="ARBA" id="ARBA00009677"/>
    </source>
</evidence>
<evidence type="ECO:0000313" key="10">
    <source>
        <dbReference type="EMBL" id="MDT0582795.1"/>
    </source>
</evidence>
<keyword evidence="10" id="KW-0282">Flagellum</keyword>
<dbReference type="Proteomes" id="UP001249020">
    <property type="component" value="Unassembled WGS sequence"/>
</dbReference>
<dbReference type="PRINTS" id="PR01005">
    <property type="entry name" value="FLGHOOKAP1"/>
</dbReference>
<organism evidence="10 11">
    <name type="scientific">Brumicola blandensis</name>
    <dbReference type="NCBI Taxonomy" id="3075611"/>
    <lineage>
        <taxon>Bacteria</taxon>
        <taxon>Pseudomonadati</taxon>
        <taxon>Pseudomonadota</taxon>
        <taxon>Gammaproteobacteria</taxon>
        <taxon>Alteromonadales</taxon>
        <taxon>Alteromonadaceae</taxon>
        <taxon>Brumicola</taxon>
    </lineage>
</organism>
<keyword evidence="10" id="KW-0969">Cilium</keyword>
<dbReference type="AlphaFoldDB" id="A0AAW8R4N1"/>
<dbReference type="InterPro" id="IPR001444">
    <property type="entry name" value="Flag_bb_rod_N"/>
</dbReference>
<comment type="subcellular location">
    <subcellularLocation>
        <location evidence="1">Bacterial flagellum</location>
    </subcellularLocation>
    <subcellularLocation>
        <location evidence="2">Secreted</location>
    </subcellularLocation>
</comment>
<evidence type="ECO:0000259" key="8">
    <source>
        <dbReference type="Pfam" id="PF06429"/>
    </source>
</evidence>
<proteinExistence type="inferred from homology"/>
<accession>A0AAW8R4N1</accession>
<keyword evidence="10" id="KW-0966">Cell projection</keyword>
<keyword evidence="5" id="KW-0964">Secreted</keyword>
<dbReference type="RefSeq" id="WP_311361568.1">
    <property type="nucleotide sequence ID" value="NZ_JAVRIE010000003.1"/>
</dbReference>
<feature type="domain" description="Flagellar basal-body/hook protein C-terminal" evidence="8">
    <location>
        <begin position="671"/>
        <end position="709"/>
    </location>
</feature>
<evidence type="ECO:0000259" key="7">
    <source>
        <dbReference type="Pfam" id="PF00460"/>
    </source>
</evidence>
<dbReference type="InterPro" id="IPR002371">
    <property type="entry name" value="FlgK"/>
</dbReference>
<feature type="domain" description="Flagellar hook-associated protein FlgK helical" evidence="9">
    <location>
        <begin position="88"/>
        <end position="328"/>
    </location>
</feature>
<evidence type="ECO:0000259" key="9">
    <source>
        <dbReference type="Pfam" id="PF22638"/>
    </source>
</evidence>
<dbReference type="InterPro" id="IPR019776">
    <property type="entry name" value="Flagellar_basal_body_rod_CS"/>
</dbReference>
<dbReference type="GO" id="GO:0044780">
    <property type="term" value="P:bacterial-type flagellum assembly"/>
    <property type="evidence" value="ECO:0007669"/>
    <property type="project" value="InterPro"/>
</dbReference>
<dbReference type="PANTHER" id="PTHR30033:SF1">
    <property type="entry name" value="FLAGELLAR HOOK-ASSOCIATED PROTEIN 1"/>
    <property type="match status" value="1"/>
</dbReference>